<sequence>MSKIKVARRRNTPYVVNYTADGSRRVFTWNGSKNGKIDSKDIPQEVVEWLTMNSRCFDEGELYIVEDKANADVTEIVDNILDKETYTSNTHTEEEIEAILKGNVNAMKSKLSKITVEEEKQFVIDVAQKMDLTASKAKFLAEWMEVPNGDPSLLFE</sequence>
<dbReference type="AlphaFoldDB" id="A0A285NLW4"/>
<name>A0A285NLW4_9BACI</name>
<protein>
    <submittedName>
        <fullName evidence="1">Uncharacterized protein</fullName>
    </submittedName>
</protein>
<dbReference type="RefSeq" id="WP_245864690.1">
    <property type="nucleotide sequence ID" value="NZ_OBEK01000002.1"/>
</dbReference>
<accession>A0A285NLW4</accession>
<dbReference type="Proteomes" id="UP000219356">
    <property type="component" value="Unassembled WGS sequence"/>
</dbReference>
<organism evidence="1 2">
    <name type="scientific">Terribacillus aidingensis</name>
    <dbReference type="NCBI Taxonomy" id="586416"/>
    <lineage>
        <taxon>Bacteria</taxon>
        <taxon>Bacillati</taxon>
        <taxon>Bacillota</taxon>
        <taxon>Bacilli</taxon>
        <taxon>Bacillales</taxon>
        <taxon>Bacillaceae</taxon>
        <taxon>Terribacillus</taxon>
    </lineage>
</organism>
<gene>
    <name evidence="1" type="ORF">SAMN05421503_1432</name>
</gene>
<reference evidence="2" key="1">
    <citation type="submission" date="2017-09" db="EMBL/GenBank/DDBJ databases">
        <authorList>
            <person name="Varghese N."/>
            <person name="Submissions S."/>
        </authorList>
    </citation>
    <scope>NUCLEOTIDE SEQUENCE [LARGE SCALE GENOMIC DNA]</scope>
    <source>
        <strain evidence="2">CGMCC 1.8913</strain>
    </source>
</reference>
<evidence type="ECO:0000313" key="1">
    <source>
        <dbReference type="EMBL" id="SNZ09947.1"/>
    </source>
</evidence>
<dbReference type="EMBL" id="OBEK01000002">
    <property type="protein sequence ID" value="SNZ09947.1"/>
    <property type="molecule type" value="Genomic_DNA"/>
</dbReference>
<keyword evidence="2" id="KW-1185">Reference proteome</keyword>
<proteinExistence type="predicted"/>
<evidence type="ECO:0000313" key="2">
    <source>
        <dbReference type="Proteomes" id="UP000219356"/>
    </source>
</evidence>